<dbReference type="Proteomes" id="UP000054893">
    <property type="component" value="Unassembled WGS sequence"/>
</dbReference>
<reference evidence="4 5" key="1">
    <citation type="submission" date="2016-01" db="EMBL/GenBank/DDBJ databases">
        <authorList>
            <person name="Oliw E.H."/>
        </authorList>
    </citation>
    <scope>NUCLEOTIDE SEQUENCE [LARGE SCALE GENOMIC DNA]</scope>
    <source>
        <strain evidence="4">LMG 22029</strain>
    </source>
</reference>
<dbReference type="SUPFAM" id="SSF48208">
    <property type="entry name" value="Six-hairpin glycosidases"/>
    <property type="match status" value="1"/>
</dbReference>
<dbReference type="InterPro" id="IPR054491">
    <property type="entry name" value="MGH1-like_GH"/>
</dbReference>
<feature type="domain" description="Putative glycogen debranching enzyme N-terminal" evidence="2">
    <location>
        <begin position="76"/>
        <end position="266"/>
    </location>
</feature>
<sequence length="782" mass="85864">METKEQQQANQALEDRKDMEAASDAARSPAHDDLPDPVRSTVGVREVAPATPVAVTDGAFIATEHSNYANERQFVLKAGNTFVVNDANGDIRGNDDGLFVNDTRVLSQLRLTFGGRAPSLLSGSVSSDNAVFTAHMTNRPLPPIGGATTPEGVLHVERRRVLSRHVLHEAIVLTNYGTEPATVPLSIDFAADFHDMFEVRGSTRSKRGAMREPCIENGEVVLRYTGLDEVERTARIQFSPAPHSLSVSRADYALRIQPETAMSIYLSVTALTHALSDASAESKKIAEEGAECAPESGRPAIREALVDAHRRMRDRRRSVARVRSSNPLFSEWIDRSLADLGLLTTDLETGPYPYAGIPWFSTAFGRDAIITSLQMLWLDPSLARGVLRFLAANQAREDSAFRDAEVGKIMHETRNSEMAATGEVPFAMYYGGVDSTPLFVALAGAYAERTGDTALIDELWPSLQLAAKWIAGHCDKNEYGLLSYQRATEHGLANQGWKDSHDSVFHADGSFPIGPISLIEVQGYASTAFATMARFARQRGMKDDAASFEKRAQHIRERVETMFWMPESEFYGIALDGKGELCKVLSSNAGHLLAFDLVERSRGEAVARQLESTLFHTGWGVRTLAAGQPRFNPMSYHNGSVWPHDTAMCARGLARYGDRGGAVRLLQALFESAVTFDMRLPELFCGFTRQRGERPIGYPVACLPQAWAAGSPFMILEACLGIAIDAEREEVRIDRPQLPEGIDWLEIGELRVGEKTVSITFRRVGGQIVPSVEGEIRVVAIL</sequence>
<dbReference type="Pfam" id="PF22422">
    <property type="entry name" value="MGH1-like_GH"/>
    <property type="match status" value="1"/>
</dbReference>
<organism evidence="4 5">
    <name type="scientific">Caballeronia sordidicola</name>
    <name type="common">Burkholderia sordidicola</name>
    <dbReference type="NCBI Taxonomy" id="196367"/>
    <lineage>
        <taxon>Bacteria</taxon>
        <taxon>Pseudomonadati</taxon>
        <taxon>Pseudomonadota</taxon>
        <taxon>Betaproteobacteria</taxon>
        <taxon>Burkholderiales</taxon>
        <taxon>Burkholderiaceae</taxon>
        <taxon>Caballeronia</taxon>
    </lineage>
</organism>
<dbReference type="InterPro" id="IPR008928">
    <property type="entry name" value="6-hairpin_glycosidase_sf"/>
</dbReference>
<dbReference type="EMBL" id="FCOC02000004">
    <property type="protein sequence ID" value="SAL26695.1"/>
    <property type="molecule type" value="Genomic_DNA"/>
</dbReference>
<protein>
    <submittedName>
        <fullName evidence="4">Amylo-alpha-1,6-glucosidase family</fullName>
    </submittedName>
</protein>
<dbReference type="GO" id="GO:0005975">
    <property type="term" value="P:carbohydrate metabolic process"/>
    <property type="evidence" value="ECO:0007669"/>
    <property type="project" value="InterPro"/>
</dbReference>
<dbReference type="InterPro" id="IPR032856">
    <property type="entry name" value="GDE_N_bis"/>
</dbReference>
<dbReference type="InterPro" id="IPR012341">
    <property type="entry name" value="6hp_glycosidase-like_sf"/>
</dbReference>
<gene>
    <name evidence="4" type="ORF">AWB64_02213</name>
</gene>
<proteinExistence type="predicted"/>
<evidence type="ECO:0000313" key="4">
    <source>
        <dbReference type="EMBL" id="SAL26695.1"/>
    </source>
</evidence>
<evidence type="ECO:0000259" key="2">
    <source>
        <dbReference type="Pfam" id="PF14742"/>
    </source>
</evidence>
<dbReference type="Pfam" id="PF14742">
    <property type="entry name" value="GDE_N_bis"/>
    <property type="match status" value="1"/>
</dbReference>
<feature type="region of interest" description="Disordered" evidence="1">
    <location>
        <begin position="1"/>
        <end position="43"/>
    </location>
</feature>
<dbReference type="AlphaFoldDB" id="A0A158G3N9"/>
<name>A0A158G3N9_CABSO</name>
<feature type="compositionally biased region" description="Polar residues" evidence="1">
    <location>
        <begin position="1"/>
        <end position="11"/>
    </location>
</feature>
<evidence type="ECO:0000256" key="1">
    <source>
        <dbReference type="SAM" id="MobiDB-lite"/>
    </source>
</evidence>
<feature type="domain" description="Mannosylglycerate hydrolase MGH1-like glycoside hydrolase" evidence="3">
    <location>
        <begin position="367"/>
        <end position="673"/>
    </location>
</feature>
<dbReference type="Gene3D" id="1.50.10.10">
    <property type="match status" value="1"/>
</dbReference>
<evidence type="ECO:0000313" key="5">
    <source>
        <dbReference type="Proteomes" id="UP000054893"/>
    </source>
</evidence>
<accession>A0A158G3N9</accession>
<evidence type="ECO:0000259" key="3">
    <source>
        <dbReference type="Pfam" id="PF22422"/>
    </source>
</evidence>